<feature type="transmembrane region" description="Helical" evidence="1">
    <location>
        <begin position="75"/>
        <end position="96"/>
    </location>
</feature>
<evidence type="ECO:0008006" key="4">
    <source>
        <dbReference type="Google" id="ProtNLM"/>
    </source>
</evidence>
<keyword evidence="1" id="KW-0472">Membrane</keyword>
<dbReference type="Proteomes" id="UP000321181">
    <property type="component" value="Unassembled WGS sequence"/>
</dbReference>
<feature type="transmembrane region" description="Helical" evidence="1">
    <location>
        <begin position="116"/>
        <end position="134"/>
    </location>
</feature>
<proteinExistence type="predicted"/>
<feature type="transmembrane region" description="Helical" evidence="1">
    <location>
        <begin position="146"/>
        <end position="165"/>
    </location>
</feature>
<dbReference type="OrthoDB" id="8759010at2"/>
<organism evidence="2 3">
    <name type="scientific">Cellulomonas aerilata</name>
    <dbReference type="NCBI Taxonomy" id="515326"/>
    <lineage>
        <taxon>Bacteria</taxon>
        <taxon>Bacillati</taxon>
        <taxon>Actinomycetota</taxon>
        <taxon>Actinomycetes</taxon>
        <taxon>Micrococcales</taxon>
        <taxon>Cellulomonadaceae</taxon>
        <taxon>Cellulomonas</taxon>
    </lineage>
</organism>
<dbReference type="EMBL" id="BJYY01000007">
    <property type="protein sequence ID" value="GEO33311.1"/>
    <property type="molecule type" value="Genomic_DNA"/>
</dbReference>
<reference evidence="2 3" key="1">
    <citation type="submission" date="2019-07" db="EMBL/GenBank/DDBJ databases">
        <title>Whole genome shotgun sequence of Cellulomonas aerilata NBRC 106308.</title>
        <authorList>
            <person name="Hosoyama A."/>
            <person name="Uohara A."/>
            <person name="Ohji S."/>
            <person name="Ichikawa N."/>
        </authorList>
    </citation>
    <scope>NUCLEOTIDE SEQUENCE [LARGE SCALE GENOMIC DNA]</scope>
    <source>
        <strain evidence="2 3">NBRC 106308</strain>
    </source>
</reference>
<comment type="caution">
    <text evidence="2">The sequence shown here is derived from an EMBL/GenBank/DDBJ whole genome shotgun (WGS) entry which is preliminary data.</text>
</comment>
<keyword evidence="3" id="KW-1185">Reference proteome</keyword>
<keyword evidence="1" id="KW-1133">Transmembrane helix</keyword>
<dbReference type="AlphaFoldDB" id="A0A512DA15"/>
<accession>A0A512DA15</accession>
<feature type="transmembrane region" description="Helical" evidence="1">
    <location>
        <begin position="220"/>
        <end position="236"/>
    </location>
</feature>
<evidence type="ECO:0000256" key="1">
    <source>
        <dbReference type="SAM" id="Phobius"/>
    </source>
</evidence>
<evidence type="ECO:0000313" key="3">
    <source>
        <dbReference type="Proteomes" id="UP000321181"/>
    </source>
</evidence>
<feature type="transmembrane region" description="Helical" evidence="1">
    <location>
        <begin position="177"/>
        <end position="200"/>
    </location>
</feature>
<name>A0A512DA15_9CELL</name>
<dbReference type="RefSeq" id="WP_146900991.1">
    <property type="nucleotide sequence ID" value="NZ_BAAARM010000002.1"/>
</dbReference>
<dbReference type="InterPro" id="IPR018750">
    <property type="entry name" value="DUF2306_membrane"/>
</dbReference>
<feature type="transmembrane region" description="Helical" evidence="1">
    <location>
        <begin position="26"/>
        <end position="47"/>
    </location>
</feature>
<keyword evidence="1" id="KW-0812">Transmembrane</keyword>
<feature type="transmembrane region" description="Helical" evidence="1">
    <location>
        <begin position="248"/>
        <end position="268"/>
    </location>
</feature>
<dbReference type="Pfam" id="PF10067">
    <property type="entry name" value="DUF2306"/>
    <property type="match status" value="1"/>
</dbReference>
<sequence>MDALRGTVERPQRDGGLPGLVALRRAALALVLTVWVSIGLFGVYILAHYAGAIGDRDLPAWNAVLPRLYERDTPAATAAIGLHFFAGGVILLLGGVQLIGSLRSRYPVVHRSLGRVYVGASLLAGLGGLGFIVAKGTVGGTVMDVGFGLYGVLMVVCAVQAYRHARARRVAPHRAWALRLFALAVGSWLYRMDYGFWLLLFGEAGHTEDFRGAFDRVMCFFFYVPNLLVVEAFVRGRRPTGSAVSRRVATGVLLAATGFLLVGTYFFAVELWLPAIADRLGD</sequence>
<protein>
    <recommendedName>
        <fullName evidence="4">DUF2306 domain-containing protein</fullName>
    </recommendedName>
</protein>
<evidence type="ECO:0000313" key="2">
    <source>
        <dbReference type="EMBL" id="GEO33311.1"/>
    </source>
</evidence>
<gene>
    <name evidence="2" type="ORF">CAE01nite_10360</name>
</gene>